<reference evidence="1" key="1">
    <citation type="journal article" date="2021" name="New Phytol.">
        <title>Evolutionary innovations through gain and loss of genes in the ectomycorrhizal Boletales.</title>
        <authorList>
            <person name="Wu G."/>
            <person name="Miyauchi S."/>
            <person name="Morin E."/>
            <person name="Kuo A."/>
            <person name="Drula E."/>
            <person name="Varga T."/>
            <person name="Kohler A."/>
            <person name="Feng B."/>
            <person name="Cao Y."/>
            <person name="Lipzen A."/>
            <person name="Daum C."/>
            <person name="Hundley H."/>
            <person name="Pangilinan J."/>
            <person name="Johnson J."/>
            <person name="Barry K."/>
            <person name="LaButti K."/>
            <person name="Ng V."/>
            <person name="Ahrendt S."/>
            <person name="Min B."/>
            <person name="Choi I.G."/>
            <person name="Park H."/>
            <person name="Plett J.M."/>
            <person name="Magnuson J."/>
            <person name="Spatafora J.W."/>
            <person name="Nagy L.G."/>
            <person name="Henrissat B."/>
            <person name="Grigoriev I.V."/>
            <person name="Yang Z.L."/>
            <person name="Xu J."/>
            <person name="Martin F.M."/>
        </authorList>
    </citation>
    <scope>NUCLEOTIDE SEQUENCE</scope>
    <source>
        <strain evidence="1">ATCC 28755</strain>
    </source>
</reference>
<dbReference type="EMBL" id="MU267599">
    <property type="protein sequence ID" value="KAH7915523.1"/>
    <property type="molecule type" value="Genomic_DNA"/>
</dbReference>
<gene>
    <name evidence="1" type="ORF">BJ138DRAFT_56540</name>
</gene>
<evidence type="ECO:0000313" key="2">
    <source>
        <dbReference type="Proteomes" id="UP000790377"/>
    </source>
</evidence>
<protein>
    <submittedName>
        <fullName evidence="1">NAD(P)-binding protein</fullName>
    </submittedName>
</protein>
<name>A0ACB8ARW9_9AGAM</name>
<proteinExistence type="predicted"/>
<keyword evidence="2" id="KW-1185">Reference proteome</keyword>
<organism evidence="1 2">
    <name type="scientific">Hygrophoropsis aurantiaca</name>
    <dbReference type="NCBI Taxonomy" id="72124"/>
    <lineage>
        <taxon>Eukaryota</taxon>
        <taxon>Fungi</taxon>
        <taxon>Dikarya</taxon>
        <taxon>Basidiomycota</taxon>
        <taxon>Agaricomycotina</taxon>
        <taxon>Agaricomycetes</taxon>
        <taxon>Agaricomycetidae</taxon>
        <taxon>Boletales</taxon>
        <taxon>Coniophorineae</taxon>
        <taxon>Hygrophoropsidaceae</taxon>
        <taxon>Hygrophoropsis</taxon>
    </lineage>
</organism>
<comment type="caution">
    <text evidence="1">The sequence shown here is derived from an EMBL/GenBank/DDBJ whole genome shotgun (WGS) entry which is preliminary data.</text>
</comment>
<sequence>MEDTKIQSKGVALITGAGQGIGRAIALRLASDGFDIALSDIHTNLTKLEAVAAEIRSESGDKGRITRVYTTPADVTIEDDVRAMVESTVQELGGLDVVVANAGIAHVSSLVDTNTADWDRLFAINVRGVFLTYKYAAQQMIALSSQTKRGRRIIGAGSLLGKRAEDFLSAYSASKFAVRGLTQSAALELGQYGITVNAYAPGPIDTDLLDGINAATMERTGIADPQAYNEKAFKRMALGYLGSPTDIAGLVSYLASEESHFITGQSITIDGGMHFD</sequence>
<accession>A0ACB8ARW9</accession>
<evidence type="ECO:0000313" key="1">
    <source>
        <dbReference type="EMBL" id="KAH7915523.1"/>
    </source>
</evidence>
<dbReference type="Proteomes" id="UP000790377">
    <property type="component" value="Unassembled WGS sequence"/>
</dbReference>